<proteinExistence type="predicted"/>
<dbReference type="EMBL" id="JAHRHJ020003813">
    <property type="protein sequence ID" value="KAH9290087.1"/>
    <property type="molecule type" value="Genomic_DNA"/>
</dbReference>
<sequence>RPYKDPQRNGFSIYQPDLLLIGLPYELHLKTGISVQRMRSHCCQRSLAGRR</sequence>
<dbReference type="AlphaFoldDB" id="A0AA38BWR7"/>
<evidence type="ECO:0000313" key="2">
    <source>
        <dbReference type="Proteomes" id="UP000824469"/>
    </source>
</evidence>
<dbReference type="Proteomes" id="UP000824469">
    <property type="component" value="Unassembled WGS sequence"/>
</dbReference>
<gene>
    <name evidence="1" type="ORF">KI387_034204</name>
</gene>
<accession>A0AA38BWR7</accession>
<reference evidence="1 2" key="1">
    <citation type="journal article" date="2021" name="Nat. Plants">
        <title>The Taxus genome provides insights into paclitaxel biosynthesis.</title>
        <authorList>
            <person name="Xiong X."/>
            <person name="Gou J."/>
            <person name="Liao Q."/>
            <person name="Li Y."/>
            <person name="Zhou Q."/>
            <person name="Bi G."/>
            <person name="Li C."/>
            <person name="Du R."/>
            <person name="Wang X."/>
            <person name="Sun T."/>
            <person name="Guo L."/>
            <person name="Liang H."/>
            <person name="Lu P."/>
            <person name="Wu Y."/>
            <person name="Zhang Z."/>
            <person name="Ro D.K."/>
            <person name="Shang Y."/>
            <person name="Huang S."/>
            <person name="Yan J."/>
        </authorList>
    </citation>
    <scope>NUCLEOTIDE SEQUENCE [LARGE SCALE GENOMIC DNA]</scope>
    <source>
        <strain evidence="1">Ta-2019</strain>
    </source>
</reference>
<evidence type="ECO:0000313" key="1">
    <source>
        <dbReference type="EMBL" id="KAH9290087.1"/>
    </source>
</evidence>
<keyword evidence="2" id="KW-1185">Reference proteome</keyword>
<feature type="non-terminal residue" evidence="1">
    <location>
        <position position="51"/>
    </location>
</feature>
<comment type="caution">
    <text evidence="1">The sequence shown here is derived from an EMBL/GenBank/DDBJ whole genome shotgun (WGS) entry which is preliminary data.</text>
</comment>
<feature type="non-terminal residue" evidence="1">
    <location>
        <position position="1"/>
    </location>
</feature>
<name>A0AA38BWR7_TAXCH</name>
<organism evidence="1 2">
    <name type="scientific">Taxus chinensis</name>
    <name type="common">Chinese yew</name>
    <name type="synonym">Taxus wallichiana var. chinensis</name>
    <dbReference type="NCBI Taxonomy" id="29808"/>
    <lineage>
        <taxon>Eukaryota</taxon>
        <taxon>Viridiplantae</taxon>
        <taxon>Streptophyta</taxon>
        <taxon>Embryophyta</taxon>
        <taxon>Tracheophyta</taxon>
        <taxon>Spermatophyta</taxon>
        <taxon>Pinopsida</taxon>
        <taxon>Pinidae</taxon>
        <taxon>Conifers II</taxon>
        <taxon>Cupressales</taxon>
        <taxon>Taxaceae</taxon>
        <taxon>Taxus</taxon>
    </lineage>
</organism>
<protein>
    <submittedName>
        <fullName evidence="1">Uncharacterized protein</fullName>
    </submittedName>
</protein>